<feature type="compositionally biased region" description="Polar residues" evidence="3">
    <location>
        <begin position="276"/>
        <end position="293"/>
    </location>
</feature>
<accession>A0A4D9EF69</accession>
<protein>
    <submittedName>
        <fullName evidence="5">Angiopoietin-4</fullName>
    </submittedName>
</protein>
<dbReference type="EMBL" id="QXTE01000101">
    <property type="protein sequence ID" value="TFK06152.1"/>
    <property type="molecule type" value="Genomic_DNA"/>
</dbReference>
<evidence type="ECO:0000256" key="2">
    <source>
        <dbReference type="PROSITE-ProRule" id="PRU00191"/>
    </source>
</evidence>
<dbReference type="AlphaFoldDB" id="A0A4D9EF69"/>
<feature type="compositionally biased region" description="Acidic residues" evidence="3">
    <location>
        <begin position="144"/>
        <end position="161"/>
    </location>
</feature>
<dbReference type="InterPro" id="IPR000980">
    <property type="entry name" value="SH2"/>
</dbReference>
<dbReference type="SUPFAM" id="SSF55550">
    <property type="entry name" value="SH2 domain"/>
    <property type="match status" value="1"/>
</dbReference>
<dbReference type="FunFam" id="3.30.505.10:FF:000016">
    <property type="entry name" value="B-cell linker protein isoform 2"/>
    <property type="match status" value="1"/>
</dbReference>
<dbReference type="GO" id="GO:0005737">
    <property type="term" value="C:cytoplasm"/>
    <property type="evidence" value="ECO:0007669"/>
    <property type="project" value="TreeGrafter"/>
</dbReference>
<dbReference type="Gene3D" id="1.10.150.50">
    <property type="entry name" value="Transcription Factor, Ets-1"/>
    <property type="match status" value="1"/>
</dbReference>
<dbReference type="PROSITE" id="PS50001">
    <property type="entry name" value="SH2"/>
    <property type="match status" value="1"/>
</dbReference>
<dbReference type="Proteomes" id="UP000297703">
    <property type="component" value="Unassembled WGS sequence"/>
</dbReference>
<evidence type="ECO:0000256" key="1">
    <source>
        <dbReference type="ARBA" id="ARBA00022999"/>
    </source>
</evidence>
<proteinExistence type="predicted"/>
<dbReference type="PANTHER" id="PTHR14098:SF3">
    <property type="entry name" value="B-CELL LINKER PROTEIN"/>
    <property type="match status" value="1"/>
</dbReference>
<sequence>MSVKQSIYCHQKEIKSSSPDSKMATKLPLREECENWTTLQVADLLRQIRMPESAAVVEKLDINGAKFLNISDYELNKFNIMHQPQLQKMVHDIKKNETGIMSKFKKFQNEQVALICKTGKNTWDRLKNKPPPSVPQRDYASEHAEDEDEQWSDDFDSDYENPDAHSDSEMYVVPSEENCDDSYEPPPTEQEKKKIPSSFSFSRGEYADNRTTHQEPLPSRPSQSLIKPKKPSKPSLPSSSAALKPKVPPKTKEFNEDEDDYIVPVDDEDNYIEPTEGSTSQSTKPPVNRSSKPTKPVLPSSAKSSPAPVSPFVQDVYEVPEEEEKPSPTTSRITKPLPPKPVQSTGGRSHMPSSAKESSKPDTSSNILALPRNHPQQKAEHDRNEEHNDENHSSSGAQESKFPSVATPSPLPRAIKKTPNPVKPQKPSLSHKENLSVTEEKPTAAERRRGPNQELPLPPLPMTAQKPLLQKPPALPKLPDTANRTMGTLPRSSISASLDTTDQDAGVHDKAWYAAYCDRKTAEDALYKSNKDGSFLIRKSSGQDSKQPYTLVVFYNKKVYNIPVRFIESTKRYALGREKTGEERFTSVAEIIENHQHTPLVLIDSHNNTKDSTKLKHIVRVS</sequence>
<evidence type="ECO:0000259" key="4">
    <source>
        <dbReference type="PROSITE" id="PS50001"/>
    </source>
</evidence>
<feature type="compositionally biased region" description="Low complexity" evidence="3">
    <location>
        <begin position="233"/>
        <end position="245"/>
    </location>
</feature>
<dbReference type="InterPro" id="IPR036860">
    <property type="entry name" value="SH2_dom_sf"/>
</dbReference>
<dbReference type="OrthoDB" id="10044490at2759"/>
<dbReference type="Gene3D" id="3.30.505.10">
    <property type="entry name" value="SH2 domain"/>
    <property type="match status" value="1"/>
</dbReference>
<feature type="compositionally biased region" description="Polar residues" evidence="3">
    <location>
        <begin position="342"/>
        <end position="367"/>
    </location>
</feature>
<dbReference type="GO" id="GO:0035556">
    <property type="term" value="P:intracellular signal transduction"/>
    <property type="evidence" value="ECO:0007669"/>
    <property type="project" value="TreeGrafter"/>
</dbReference>
<evidence type="ECO:0000313" key="5">
    <source>
        <dbReference type="EMBL" id="TFK06152.1"/>
    </source>
</evidence>
<keyword evidence="6" id="KW-1185">Reference proteome</keyword>
<evidence type="ECO:0000313" key="6">
    <source>
        <dbReference type="Proteomes" id="UP000297703"/>
    </source>
</evidence>
<keyword evidence="1 2" id="KW-0727">SH2 domain</keyword>
<feature type="compositionally biased region" description="Acidic residues" evidence="3">
    <location>
        <begin position="255"/>
        <end position="271"/>
    </location>
</feature>
<dbReference type="SMART" id="SM00252">
    <property type="entry name" value="SH2"/>
    <property type="match status" value="1"/>
</dbReference>
<reference evidence="5 6" key="2">
    <citation type="submission" date="2019-04" db="EMBL/GenBank/DDBJ databases">
        <title>The genome sequence of big-headed turtle.</title>
        <authorList>
            <person name="Gong S."/>
        </authorList>
    </citation>
    <scope>NUCLEOTIDE SEQUENCE [LARGE SCALE GENOMIC DNA]</scope>
    <source>
        <strain evidence="5">DO16091913</strain>
        <tissue evidence="5">Muscle</tissue>
    </source>
</reference>
<dbReference type="CDD" id="cd09929">
    <property type="entry name" value="SH2_BLNK_SLP-76"/>
    <property type="match status" value="1"/>
</dbReference>
<organism evidence="5 6">
    <name type="scientific">Platysternon megacephalum</name>
    <name type="common">big-headed turtle</name>
    <dbReference type="NCBI Taxonomy" id="55544"/>
    <lineage>
        <taxon>Eukaryota</taxon>
        <taxon>Metazoa</taxon>
        <taxon>Chordata</taxon>
        <taxon>Craniata</taxon>
        <taxon>Vertebrata</taxon>
        <taxon>Euteleostomi</taxon>
        <taxon>Archelosauria</taxon>
        <taxon>Testudinata</taxon>
        <taxon>Testudines</taxon>
        <taxon>Cryptodira</taxon>
        <taxon>Durocryptodira</taxon>
        <taxon>Testudinoidea</taxon>
        <taxon>Platysternidae</taxon>
        <taxon>Platysternon</taxon>
    </lineage>
</organism>
<dbReference type="STRING" id="55544.A0A4D9EF69"/>
<dbReference type="GO" id="GO:0007169">
    <property type="term" value="P:cell surface receptor protein tyrosine kinase signaling pathway"/>
    <property type="evidence" value="ECO:0007669"/>
    <property type="project" value="TreeGrafter"/>
</dbReference>
<evidence type="ECO:0000256" key="3">
    <source>
        <dbReference type="SAM" id="MobiDB-lite"/>
    </source>
</evidence>
<dbReference type="Pfam" id="PF00017">
    <property type="entry name" value="SH2"/>
    <property type="match status" value="1"/>
</dbReference>
<feature type="compositionally biased region" description="Basic and acidic residues" evidence="3">
    <location>
        <begin position="377"/>
        <end position="392"/>
    </location>
</feature>
<dbReference type="InterPro" id="IPR013761">
    <property type="entry name" value="SAM/pointed_sf"/>
</dbReference>
<reference evidence="5 6" key="1">
    <citation type="submission" date="2019-04" db="EMBL/GenBank/DDBJ databases">
        <title>Draft genome of the big-headed turtle Platysternon megacephalum.</title>
        <authorList>
            <person name="Gong S."/>
        </authorList>
    </citation>
    <scope>NUCLEOTIDE SEQUENCE [LARGE SCALE GENOMIC DNA]</scope>
    <source>
        <strain evidence="5">DO16091913</strain>
        <tissue evidence="5">Muscle</tissue>
    </source>
</reference>
<dbReference type="InterPro" id="IPR051751">
    <property type="entry name" value="Immunoreceptor_sig_adapters"/>
</dbReference>
<gene>
    <name evidence="5" type="ORF">DR999_PMT11176</name>
</gene>
<name>A0A4D9EF69_9SAUR</name>
<feature type="compositionally biased region" description="Low complexity" evidence="3">
    <location>
        <begin position="295"/>
        <end position="311"/>
    </location>
</feature>
<dbReference type="PANTHER" id="PTHR14098">
    <property type="entry name" value="SH2 DOMAIN CONTAINING PROTEIN"/>
    <property type="match status" value="1"/>
</dbReference>
<dbReference type="SUPFAM" id="SSF47769">
    <property type="entry name" value="SAM/Pointed domain"/>
    <property type="match status" value="1"/>
</dbReference>
<feature type="compositionally biased region" description="Basic and acidic residues" evidence="3">
    <location>
        <begin position="430"/>
        <end position="451"/>
    </location>
</feature>
<feature type="region of interest" description="Disordered" evidence="3">
    <location>
        <begin position="123"/>
        <end position="476"/>
    </location>
</feature>
<comment type="caution">
    <text evidence="5">The sequence shown here is derived from an EMBL/GenBank/DDBJ whole genome shotgun (WGS) entry which is preliminary data.</text>
</comment>
<feature type="domain" description="SH2" evidence="4">
    <location>
        <begin position="512"/>
        <end position="619"/>
    </location>
</feature>